<sequence length="276" mass="30840">MDTLYIVLLSLLYYDVGAVQITSLRVPPAVHNGTGSAAILDCQYTLRPEEASPDSGLVVKWFFNNGPTPVYQWIPSQKPQELGVLRGRLNLDYKASHHASTMHRALYITNPTTELSGEYKCSVSTFNDEDFMIKRMIVFAPEKSFEVVQTTIFNTVNITCRARGVYPEPKIALFKHSNGEEREQLQGVSVEISTRSGQYDISATSLLDGDHLQSPTVFQCELRIPHTTYAKKKNLVYYAGSLSSYSNSLSDCASTLSQSLPVIILLTLLNFCGYRF</sequence>
<accession>A0A1B6DR62</accession>
<proteinExistence type="predicted"/>
<feature type="signal peptide" evidence="1">
    <location>
        <begin position="1"/>
        <end position="18"/>
    </location>
</feature>
<protein>
    <recommendedName>
        <fullName evidence="2">Ig-like domain-containing protein</fullName>
    </recommendedName>
</protein>
<reference evidence="3" key="1">
    <citation type="submission" date="2015-12" db="EMBL/GenBank/DDBJ databases">
        <title>De novo transcriptome assembly of four potential Pierce s Disease insect vectors from Arizona vineyards.</title>
        <authorList>
            <person name="Tassone E.E."/>
        </authorList>
    </citation>
    <scope>NUCLEOTIDE SEQUENCE</scope>
</reference>
<evidence type="ECO:0000256" key="1">
    <source>
        <dbReference type="SAM" id="SignalP"/>
    </source>
</evidence>
<dbReference type="InterPro" id="IPR007110">
    <property type="entry name" value="Ig-like_dom"/>
</dbReference>
<feature type="chain" id="PRO_5008581466" description="Ig-like domain-containing protein" evidence="1">
    <location>
        <begin position="19"/>
        <end position="276"/>
    </location>
</feature>
<dbReference type="AlphaFoldDB" id="A0A1B6DR62"/>
<organism evidence="3">
    <name type="scientific">Clastoptera arizonana</name>
    <name type="common">Arizona spittle bug</name>
    <dbReference type="NCBI Taxonomy" id="38151"/>
    <lineage>
        <taxon>Eukaryota</taxon>
        <taxon>Metazoa</taxon>
        <taxon>Ecdysozoa</taxon>
        <taxon>Arthropoda</taxon>
        <taxon>Hexapoda</taxon>
        <taxon>Insecta</taxon>
        <taxon>Pterygota</taxon>
        <taxon>Neoptera</taxon>
        <taxon>Paraneoptera</taxon>
        <taxon>Hemiptera</taxon>
        <taxon>Auchenorrhyncha</taxon>
        <taxon>Cercopoidea</taxon>
        <taxon>Clastopteridae</taxon>
        <taxon>Clastoptera</taxon>
    </lineage>
</organism>
<dbReference type="InterPro" id="IPR013783">
    <property type="entry name" value="Ig-like_fold"/>
</dbReference>
<evidence type="ECO:0000313" key="3">
    <source>
        <dbReference type="EMBL" id="JAS28178.1"/>
    </source>
</evidence>
<gene>
    <name evidence="3" type="ORF">g.4054</name>
</gene>
<feature type="domain" description="Ig-like" evidence="2">
    <location>
        <begin position="35"/>
        <end position="138"/>
    </location>
</feature>
<evidence type="ECO:0000259" key="2">
    <source>
        <dbReference type="PROSITE" id="PS50835"/>
    </source>
</evidence>
<dbReference type="PROSITE" id="PS50835">
    <property type="entry name" value="IG_LIKE"/>
    <property type="match status" value="1"/>
</dbReference>
<dbReference type="PANTHER" id="PTHR21261:SF2">
    <property type="entry name" value="GH04238P-RELATED"/>
    <property type="match status" value="1"/>
</dbReference>
<dbReference type="InterPro" id="IPR036179">
    <property type="entry name" value="Ig-like_dom_sf"/>
</dbReference>
<keyword evidence="1" id="KW-0732">Signal</keyword>
<dbReference type="EMBL" id="GEDC01009120">
    <property type="protein sequence ID" value="JAS28178.1"/>
    <property type="molecule type" value="Transcribed_RNA"/>
</dbReference>
<dbReference type="Gene3D" id="2.60.40.10">
    <property type="entry name" value="Immunoglobulins"/>
    <property type="match status" value="2"/>
</dbReference>
<dbReference type="SUPFAM" id="SSF48726">
    <property type="entry name" value="Immunoglobulin"/>
    <property type="match status" value="2"/>
</dbReference>
<dbReference type="PANTHER" id="PTHR21261">
    <property type="entry name" value="BEAT PROTEIN"/>
    <property type="match status" value="1"/>
</dbReference>
<name>A0A1B6DR62_9HEMI</name>